<dbReference type="GO" id="GO:0006592">
    <property type="term" value="P:ornithine biosynthetic process"/>
    <property type="evidence" value="ECO:0007669"/>
    <property type="project" value="TreeGrafter"/>
</dbReference>
<keyword evidence="8 10" id="KW-0012">Acyltransferase</keyword>
<dbReference type="InterPro" id="IPR002813">
    <property type="entry name" value="Arg_biosynth_ArgJ"/>
</dbReference>
<dbReference type="Proteomes" id="UP000248132">
    <property type="component" value="Unassembled WGS sequence"/>
</dbReference>
<dbReference type="GO" id="GO:0004358">
    <property type="term" value="F:L-glutamate N-acetyltransferase activity, acting on acetyl-L-ornithine as donor"/>
    <property type="evidence" value="ECO:0007669"/>
    <property type="project" value="UniProtKB-UniRule"/>
</dbReference>
<dbReference type="PANTHER" id="PTHR23100:SF0">
    <property type="entry name" value="ARGININE BIOSYNTHESIS BIFUNCTIONAL PROTEIN ARGJ, MITOCHONDRIAL"/>
    <property type="match status" value="1"/>
</dbReference>
<comment type="pathway">
    <text evidence="10">Amino-acid biosynthesis; L-arginine biosynthesis; L-ornithine and N-acetyl-L-glutamate from L-glutamate and N(2)-acetyl-L-ornithine (cyclic): step 1/1.</text>
</comment>
<gene>
    <name evidence="10" type="primary">argJ</name>
    <name evidence="11" type="ORF">LY28_00365</name>
</gene>
<keyword evidence="10" id="KW-0963">Cytoplasm</keyword>
<feature type="site" description="Involved in the stabilization of negative charge on the oxyanion by the formation of the oxyanion hole" evidence="10">
    <location>
        <position position="114"/>
    </location>
</feature>
<organism evidence="11 12">
    <name type="scientific">Ruminiclostridium sufflavum DSM 19573</name>
    <dbReference type="NCBI Taxonomy" id="1121337"/>
    <lineage>
        <taxon>Bacteria</taxon>
        <taxon>Bacillati</taxon>
        <taxon>Bacillota</taxon>
        <taxon>Clostridia</taxon>
        <taxon>Eubacteriales</taxon>
        <taxon>Oscillospiraceae</taxon>
        <taxon>Ruminiclostridium</taxon>
    </lineage>
</organism>
<dbReference type="UniPathway" id="UPA00068">
    <property type="reaction ID" value="UER00106"/>
</dbReference>
<sequence length="400" mass="42362">MNIIEGGVTAPKGFTAAGAAGGIKKNNKKDIAIVCSEDTAVASGVFTTNLVKGHSLQVSMEHIKNGFARAIVINSGNANACVGESGYKDAKDMTALAAELLHCDSEDILVNSTGVIGSKLNMPNVRSGIRSAVNALSIDGSADAVEAIMTTDLLSKEIAVEIEIQGGKVRIGGIAKGSGMIHPNMATMIGIITTDANISRSLLDKALKHCVKTTFNRVSVDGDTSVCDSVFVLANGFADNDAIVKNDYEYSVFVDALMYVCTYLAKLIAKDGEGATKLIEVICDGAQDEADAYKVVSSIAKSPLVKTTIFGEDANWGRIITAAGYSGATFDPNLIDIHIGELLVCRNGAAVNFDENTAKEILKKKEITVRINLKKGNVSDRIWTCDLSYDYVKINGSYRS</sequence>
<keyword evidence="12" id="KW-1185">Reference proteome</keyword>
<feature type="chain" id="PRO_5023461783" description="Arginine biosynthesis bifunctional protein ArgJ alpha chain" evidence="10">
    <location>
        <begin position="1"/>
        <end position="186"/>
    </location>
</feature>
<evidence type="ECO:0000256" key="2">
    <source>
        <dbReference type="ARBA" id="ARBA00011475"/>
    </source>
</evidence>
<dbReference type="CDD" id="cd02152">
    <property type="entry name" value="OAT"/>
    <property type="match status" value="1"/>
</dbReference>
<evidence type="ECO:0000256" key="6">
    <source>
        <dbReference type="ARBA" id="ARBA00022813"/>
    </source>
</evidence>
<evidence type="ECO:0000256" key="5">
    <source>
        <dbReference type="ARBA" id="ARBA00022679"/>
    </source>
</evidence>
<dbReference type="Gene3D" id="3.10.20.340">
    <property type="entry name" value="ArgJ beta chain, C-terminal domain"/>
    <property type="match status" value="1"/>
</dbReference>
<dbReference type="InterPro" id="IPR042195">
    <property type="entry name" value="ArgJ_beta_C"/>
</dbReference>
<evidence type="ECO:0000256" key="9">
    <source>
        <dbReference type="ARBA" id="ARBA00049439"/>
    </source>
</evidence>
<evidence type="ECO:0000313" key="12">
    <source>
        <dbReference type="Proteomes" id="UP000248132"/>
    </source>
</evidence>
<keyword evidence="5 10" id="KW-0808">Transferase</keyword>
<dbReference type="RefSeq" id="WP_110460459.1">
    <property type="nucleotide sequence ID" value="NZ_QKMR01000002.1"/>
</dbReference>
<feature type="binding site" evidence="10">
    <location>
        <position position="150"/>
    </location>
    <ligand>
        <name>substrate</name>
    </ligand>
</feature>
<feature type="site" description="Involved in the stabilization of negative charge on the oxyanion by the formation of the oxyanion hole" evidence="10">
    <location>
        <position position="113"/>
    </location>
</feature>
<feature type="chain" id="PRO_5023461784" description="Arginine biosynthesis bifunctional protein ArgJ beta chain" evidence="10">
    <location>
        <begin position="187"/>
        <end position="400"/>
    </location>
</feature>
<reference evidence="11 12" key="1">
    <citation type="submission" date="2018-06" db="EMBL/GenBank/DDBJ databases">
        <title>Genomic Encyclopedia of Type Strains, Phase I: the one thousand microbial genomes (KMG-I) project.</title>
        <authorList>
            <person name="Kyrpides N."/>
        </authorList>
    </citation>
    <scope>NUCLEOTIDE SEQUENCE [LARGE SCALE GENOMIC DNA]</scope>
    <source>
        <strain evidence="11 12">DSM 19573</strain>
    </source>
</reference>
<feature type="binding site" evidence="10">
    <location>
        <position position="176"/>
    </location>
    <ligand>
        <name>substrate</name>
    </ligand>
</feature>
<feature type="site" description="Cleavage; by autolysis" evidence="10">
    <location>
        <begin position="186"/>
        <end position="187"/>
    </location>
</feature>
<evidence type="ECO:0000256" key="3">
    <source>
        <dbReference type="ARBA" id="ARBA00022571"/>
    </source>
</evidence>
<feature type="binding site" evidence="10">
    <location>
        <position position="187"/>
    </location>
    <ligand>
        <name>substrate</name>
    </ligand>
</feature>
<dbReference type="EC" id="2.3.1.35" evidence="10"/>
<dbReference type="GO" id="GO:0005737">
    <property type="term" value="C:cytoplasm"/>
    <property type="evidence" value="ECO:0007669"/>
    <property type="project" value="UniProtKB-SubCell"/>
</dbReference>
<name>A0A318YB18_9FIRM</name>
<feature type="binding site" evidence="10">
    <location>
        <position position="273"/>
    </location>
    <ligand>
        <name>substrate</name>
    </ligand>
</feature>
<dbReference type="GO" id="GO:0004042">
    <property type="term" value="F:L-glutamate N-acetyltransferase activity"/>
    <property type="evidence" value="ECO:0007669"/>
    <property type="project" value="UniProtKB-UniRule"/>
</dbReference>
<comment type="catalytic activity">
    <reaction evidence="10">
        <text>L-glutamate + acetyl-CoA = N-acetyl-L-glutamate + CoA + H(+)</text>
        <dbReference type="Rhea" id="RHEA:24292"/>
        <dbReference type="ChEBI" id="CHEBI:15378"/>
        <dbReference type="ChEBI" id="CHEBI:29985"/>
        <dbReference type="ChEBI" id="CHEBI:44337"/>
        <dbReference type="ChEBI" id="CHEBI:57287"/>
        <dbReference type="ChEBI" id="CHEBI:57288"/>
        <dbReference type="EC" id="2.3.1.1"/>
    </reaction>
</comment>
<comment type="pathway">
    <text evidence="10">Amino-acid biosynthesis; L-arginine biosynthesis; N(2)-acetyl-L-ornithine from L-glutamate: step 1/4.</text>
</comment>
<dbReference type="AlphaFoldDB" id="A0A318YB18"/>
<evidence type="ECO:0000256" key="8">
    <source>
        <dbReference type="ARBA" id="ARBA00023315"/>
    </source>
</evidence>
<dbReference type="HAMAP" id="MF_01106">
    <property type="entry name" value="ArgJ"/>
    <property type="match status" value="1"/>
</dbReference>
<evidence type="ECO:0000256" key="1">
    <source>
        <dbReference type="ARBA" id="ARBA00006774"/>
    </source>
</evidence>
<keyword evidence="3 10" id="KW-0055">Arginine biosynthesis</keyword>
<dbReference type="EMBL" id="QKMR01000002">
    <property type="protein sequence ID" value="PYG89771.1"/>
    <property type="molecule type" value="Genomic_DNA"/>
</dbReference>
<dbReference type="OrthoDB" id="9804242at2"/>
<dbReference type="SUPFAM" id="SSF56266">
    <property type="entry name" value="DmpA/ArgJ-like"/>
    <property type="match status" value="1"/>
</dbReference>
<dbReference type="GO" id="GO:0006526">
    <property type="term" value="P:L-arginine biosynthetic process"/>
    <property type="evidence" value="ECO:0007669"/>
    <property type="project" value="UniProtKB-UniRule"/>
</dbReference>
<dbReference type="EC" id="2.3.1.1" evidence="10"/>
<dbReference type="InterPro" id="IPR016117">
    <property type="entry name" value="ArgJ-like_dom_sf"/>
</dbReference>
<evidence type="ECO:0000313" key="11">
    <source>
        <dbReference type="EMBL" id="PYG89771.1"/>
    </source>
</evidence>
<keyword evidence="7 10" id="KW-0511">Multifunctional enzyme</keyword>
<comment type="catalytic activity">
    <reaction evidence="9 10">
        <text>N(2)-acetyl-L-ornithine + L-glutamate = N-acetyl-L-glutamate + L-ornithine</text>
        <dbReference type="Rhea" id="RHEA:15349"/>
        <dbReference type="ChEBI" id="CHEBI:29985"/>
        <dbReference type="ChEBI" id="CHEBI:44337"/>
        <dbReference type="ChEBI" id="CHEBI:46911"/>
        <dbReference type="ChEBI" id="CHEBI:57805"/>
        <dbReference type="EC" id="2.3.1.35"/>
    </reaction>
</comment>
<dbReference type="FunFam" id="3.10.20.340:FF:000001">
    <property type="entry name" value="Arginine biosynthesis bifunctional protein ArgJ, chloroplastic"/>
    <property type="match status" value="1"/>
</dbReference>
<comment type="subcellular location">
    <subcellularLocation>
        <location evidence="10">Cytoplasm</location>
    </subcellularLocation>
</comment>
<feature type="binding site" evidence="10">
    <location>
        <position position="400"/>
    </location>
    <ligand>
        <name>substrate</name>
    </ligand>
</feature>
<dbReference type="NCBIfam" id="TIGR00120">
    <property type="entry name" value="ArgJ"/>
    <property type="match status" value="1"/>
</dbReference>
<comment type="similarity">
    <text evidence="1 10">Belongs to the ArgJ family.</text>
</comment>
<evidence type="ECO:0000256" key="7">
    <source>
        <dbReference type="ARBA" id="ARBA00023268"/>
    </source>
</evidence>
<evidence type="ECO:0000256" key="4">
    <source>
        <dbReference type="ARBA" id="ARBA00022605"/>
    </source>
</evidence>
<dbReference type="Gene3D" id="3.60.70.12">
    <property type="entry name" value="L-amino peptidase D-ALA esterase/amidase"/>
    <property type="match status" value="1"/>
</dbReference>
<dbReference type="Pfam" id="PF01960">
    <property type="entry name" value="ArgJ"/>
    <property type="match status" value="1"/>
</dbReference>
<dbReference type="NCBIfam" id="NF003802">
    <property type="entry name" value="PRK05388.1"/>
    <property type="match status" value="1"/>
</dbReference>
<comment type="subunit">
    <text evidence="2 10">Heterotetramer of two alpha and two beta chains.</text>
</comment>
<accession>A0A318YB18</accession>
<evidence type="ECO:0000256" key="10">
    <source>
        <dbReference type="HAMAP-Rule" id="MF_01106"/>
    </source>
</evidence>
<keyword evidence="6 10" id="KW-0068">Autocatalytic cleavage</keyword>
<feature type="binding site" evidence="10">
    <location>
        <position position="395"/>
    </location>
    <ligand>
        <name>substrate</name>
    </ligand>
</feature>
<protein>
    <recommendedName>
        <fullName evidence="10">Arginine biosynthesis bifunctional protein ArgJ</fullName>
    </recommendedName>
    <domain>
        <recommendedName>
            <fullName evidence="10">Glutamate N-acetyltransferase</fullName>
            <ecNumber evidence="10">2.3.1.35</ecNumber>
        </recommendedName>
        <alternativeName>
            <fullName evidence="10">Ornithine acetyltransferase</fullName>
            <shortName evidence="10">OATase</shortName>
        </alternativeName>
        <alternativeName>
            <fullName evidence="10">Ornithine transacetylase</fullName>
        </alternativeName>
    </domain>
    <domain>
        <recommendedName>
            <fullName evidence="10">Amino-acid acetyltransferase</fullName>
            <ecNumber evidence="10">2.3.1.1</ecNumber>
        </recommendedName>
        <alternativeName>
            <fullName evidence="10">N-acetylglutamate synthase</fullName>
            <shortName evidence="10">AGSase</shortName>
        </alternativeName>
    </domain>
    <component>
        <recommendedName>
            <fullName evidence="10">Arginine biosynthesis bifunctional protein ArgJ alpha chain</fullName>
        </recommendedName>
    </component>
    <component>
        <recommendedName>
            <fullName evidence="10">Arginine biosynthesis bifunctional protein ArgJ beta chain</fullName>
        </recommendedName>
    </component>
</protein>
<proteinExistence type="inferred from homology"/>
<keyword evidence="4 10" id="KW-0028">Amino-acid biosynthesis</keyword>
<feature type="active site" description="Nucleophile" evidence="10">
    <location>
        <position position="187"/>
    </location>
</feature>
<comment type="caution">
    <text evidence="11">The sequence shown here is derived from an EMBL/GenBank/DDBJ whole genome shotgun (WGS) entry which is preliminary data.</text>
</comment>
<dbReference type="PANTHER" id="PTHR23100">
    <property type="entry name" value="ARGININE BIOSYNTHESIS BIFUNCTIONAL PROTEIN ARGJ"/>
    <property type="match status" value="1"/>
</dbReference>
<dbReference type="FunFam" id="3.60.70.12:FF:000001">
    <property type="entry name" value="Arginine biosynthesis bifunctional protein ArgJ, chloroplastic"/>
    <property type="match status" value="1"/>
</dbReference>
<comment type="function">
    <text evidence="10">Catalyzes two activities which are involved in the cyclic version of arginine biosynthesis: the synthesis of N-acetylglutamate from glutamate and acetyl-CoA as the acetyl donor, and of ornithine by transacetylation between N(2)-acetylornithine and glutamate.</text>
</comment>